<name>A0A7R9DVS7_TIMPO</name>
<protein>
    <submittedName>
        <fullName evidence="1">Uncharacterized protein</fullName>
    </submittedName>
</protein>
<proteinExistence type="predicted"/>
<dbReference type="AlphaFoldDB" id="A0A7R9DVS7"/>
<organism evidence="1">
    <name type="scientific">Timema poppense</name>
    <name type="common">Walking stick</name>
    <dbReference type="NCBI Taxonomy" id="170557"/>
    <lineage>
        <taxon>Eukaryota</taxon>
        <taxon>Metazoa</taxon>
        <taxon>Ecdysozoa</taxon>
        <taxon>Arthropoda</taxon>
        <taxon>Hexapoda</taxon>
        <taxon>Insecta</taxon>
        <taxon>Pterygota</taxon>
        <taxon>Neoptera</taxon>
        <taxon>Polyneoptera</taxon>
        <taxon>Phasmatodea</taxon>
        <taxon>Timematodea</taxon>
        <taxon>Timematoidea</taxon>
        <taxon>Timematidae</taxon>
        <taxon>Timema</taxon>
    </lineage>
</organism>
<sequence length="44" mass="5221">MSHILLYLYHVHVPGLIFIHTFIKHKPGLSEKNILDPCDFVYDR</sequence>
<accession>A0A7R9DVS7</accession>
<evidence type="ECO:0000313" key="1">
    <source>
        <dbReference type="EMBL" id="CAD7421583.1"/>
    </source>
</evidence>
<gene>
    <name evidence="1" type="ORF">TPSB3V08_LOCUS14998</name>
</gene>
<dbReference type="EMBL" id="OD054916">
    <property type="protein sequence ID" value="CAD7421583.1"/>
    <property type="molecule type" value="Genomic_DNA"/>
</dbReference>
<reference evidence="1" key="1">
    <citation type="submission" date="2020-11" db="EMBL/GenBank/DDBJ databases">
        <authorList>
            <person name="Tran Van P."/>
        </authorList>
    </citation>
    <scope>NUCLEOTIDE SEQUENCE</scope>
</reference>